<dbReference type="InterPro" id="IPR010330">
    <property type="entry name" value="CoiA_nuc"/>
</dbReference>
<dbReference type="STRING" id="1423754.FC39_GL001351"/>
<dbReference type="PIRSF" id="PIRSF007487">
    <property type="entry name" value="Competence-induced_CoiA_bac"/>
    <property type="match status" value="1"/>
</dbReference>
<gene>
    <name evidence="2" type="ORF">FC39_GL001351</name>
</gene>
<proteinExistence type="predicted"/>
<organism evidence="2 3">
    <name type="scientific">Lactobacillus hamsteri DSM 5661 = JCM 6256</name>
    <dbReference type="NCBI Taxonomy" id="1423754"/>
    <lineage>
        <taxon>Bacteria</taxon>
        <taxon>Bacillati</taxon>
        <taxon>Bacillota</taxon>
        <taxon>Bacilli</taxon>
        <taxon>Lactobacillales</taxon>
        <taxon>Lactobacillaceae</taxon>
        <taxon>Lactobacillus</taxon>
    </lineage>
</organism>
<feature type="domain" description="Competence protein CoiA nuclease-like" evidence="1">
    <location>
        <begin position="69"/>
        <end position="183"/>
    </location>
</feature>
<comment type="caution">
    <text evidence="2">The sequence shown here is derived from an EMBL/GenBank/DDBJ whole genome shotgun (WGS) entry which is preliminary data.</text>
</comment>
<protein>
    <submittedName>
        <fullName evidence="2">Competence protein</fullName>
    </submittedName>
</protein>
<dbReference type="InterPro" id="IPR021176">
    <property type="entry name" value="Competence-induced_CoiA"/>
</dbReference>
<evidence type="ECO:0000313" key="3">
    <source>
        <dbReference type="Proteomes" id="UP000051223"/>
    </source>
</evidence>
<keyword evidence="3" id="KW-1185">Reference proteome</keyword>
<reference evidence="2 3" key="1">
    <citation type="journal article" date="2015" name="Genome Announc.">
        <title>Expanding the biotechnology potential of lactobacilli through comparative genomics of 213 strains and associated genera.</title>
        <authorList>
            <person name="Sun Z."/>
            <person name="Harris H.M."/>
            <person name="McCann A."/>
            <person name="Guo C."/>
            <person name="Argimon S."/>
            <person name="Zhang W."/>
            <person name="Yang X."/>
            <person name="Jeffery I.B."/>
            <person name="Cooney J.C."/>
            <person name="Kagawa T.F."/>
            <person name="Liu W."/>
            <person name="Song Y."/>
            <person name="Salvetti E."/>
            <person name="Wrobel A."/>
            <person name="Rasinkangas P."/>
            <person name="Parkhill J."/>
            <person name="Rea M.C."/>
            <person name="O'Sullivan O."/>
            <person name="Ritari J."/>
            <person name="Douillard F.P."/>
            <person name="Paul Ross R."/>
            <person name="Yang R."/>
            <person name="Briner A.E."/>
            <person name="Felis G.E."/>
            <person name="de Vos W.M."/>
            <person name="Barrangou R."/>
            <person name="Klaenhammer T.R."/>
            <person name="Caufield P.W."/>
            <person name="Cui Y."/>
            <person name="Zhang H."/>
            <person name="O'Toole P.W."/>
        </authorList>
    </citation>
    <scope>NUCLEOTIDE SEQUENCE [LARGE SCALE GENOMIC DNA]</scope>
    <source>
        <strain evidence="2 3">DSM 5661</strain>
    </source>
</reference>
<accession>A0A0R1YFR4</accession>
<evidence type="ECO:0000259" key="1">
    <source>
        <dbReference type="Pfam" id="PF06054"/>
    </source>
</evidence>
<dbReference type="eggNOG" id="COG4469">
    <property type="taxonomic scope" value="Bacteria"/>
</dbReference>
<dbReference type="Pfam" id="PF06054">
    <property type="entry name" value="CoiA_nuc"/>
    <property type="match status" value="1"/>
</dbReference>
<sequence>MGEKMYAAMLKKKLVLAVDEERHVLNKEKKLNFEKYRCPHCRKPVILILSQKKSAFFKHLSEIDNTMGEKEEHYTSKNLLKSAFTAAGFNAQMEVPLADGQLRADVLVSPKLSLEVQCAPLSKEEFLHRHNLYKQINVLDLWIVGQRHYLKTKLKKTQLIFFRENKLWGIYYLEIDLKRNYLRLKYNVIQEPITNKLRYQIVNFKLDEIGMRKFWYFRPKRKKYQLNSDSQRQYLMRQIKQKTHLGLAVAEKLYRNHLSVEQLPDELFEKWRKPGEKSSLFKYLEKLDQA</sequence>
<name>A0A0R1YFR4_9LACO</name>
<dbReference type="Proteomes" id="UP000051223">
    <property type="component" value="Unassembled WGS sequence"/>
</dbReference>
<dbReference type="EMBL" id="AZGI01000003">
    <property type="protein sequence ID" value="KRM41149.1"/>
    <property type="molecule type" value="Genomic_DNA"/>
</dbReference>
<dbReference type="PATRIC" id="fig|1423754.3.peg.1389"/>
<dbReference type="AlphaFoldDB" id="A0A0R1YFR4"/>
<evidence type="ECO:0000313" key="2">
    <source>
        <dbReference type="EMBL" id="KRM41149.1"/>
    </source>
</evidence>